<evidence type="ECO:0000313" key="5">
    <source>
        <dbReference type="EMBL" id="KAL0437137.1"/>
    </source>
</evidence>
<dbReference type="GO" id="GO:0004869">
    <property type="term" value="F:cysteine-type endopeptidase inhibitor activity"/>
    <property type="evidence" value="ECO:0007669"/>
    <property type="project" value="UniProtKB-KW"/>
</dbReference>
<comment type="caution">
    <text evidence="5">The sequence shown here is derived from an EMBL/GenBank/DDBJ whole genome shotgun (WGS) entry which is preliminary data.</text>
</comment>
<protein>
    <recommendedName>
        <fullName evidence="3">Cysteine proteinase inhibitor</fullName>
    </recommendedName>
</protein>
<dbReference type="CDD" id="cd00042">
    <property type="entry name" value="CY"/>
    <property type="match status" value="1"/>
</dbReference>
<dbReference type="PANTHER" id="PTHR11413:SF103">
    <property type="entry name" value="CYSTEINE PROTEINASE INHIBITOR 12"/>
    <property type="match status" value="1"/>
</dbReference>
<organism evidence="5">
    <name type="scientific">Sesamum radiatum</name>
    <name type="common">Black benniseed</name>
    <dbReference type="NCBI Taxonomy" id="300843"/>
    <lineage>
        <taxon>Eukaryota</taxon>
        <taxon>Viridiplantae</taxon>
        <taxon>Streptophyta</taxon>
        <taxon>Embryophyta</taxon>
        <taxon>Tracheophyta</taxon>
        <taxon>Spermatophyta</taxon>
        <taxon>Magnoliopsida</taxon>
        <taxon>eudicotyledons</taxon>
        <taxon>Gunneridae</taxon>
        <taxon>Pentapetalae</taxon>
        <taxon>asterids</taxon>
        <taxon>lamiids</taxon>
        <taxon>Lamiales</taxon>
        <taxon>Pedaliaceae</taxon>
        <taxon>Sesamum</taxon>
    </lineage>
</organism>
<dbReference type="Pfam" id="PF16845">
    <property type="entry name" value="SQAPI"/>
    <property type="match status" value="1"/>
</dbReference>
<dbReference type="EMBL" id="JACGWJ010000002">
    <property type="protein sequence ID" value="KAL0437137.1"/>
    <property type="molecule type" value="Genomic_DNA"/>
</dbReference>
<evidence type="ECO:0000259" key="4">
    <source>
        <dbReference type="Pfam" id="PF16845"/>
    </source>
</evidence>
<accession>A0AAW2W6B8</accession>
<reference evidence="5" key="2">
    <citation type="journal article" date="2024" name="Plant">
        <title>Genomic evolution and insights into agronomic trait innovations of Sesamum species.</title>
        <authorList>
            <person name="Miao H."/>
            <person name="Wang L."/>
            <person name="Qu L."/>
            <person name="Liu H."/>
            <person name="Sun Y."/>
            <person name="Le M."/>
            <person name="Wang Q."/>
            <person name="Wei S."/>
            <person name="Zheng Y."/>
            <person name="Lin W."/>
            <person name="Duan Y."/>
            <person name="Cao H."/>
            <person name="Xiong S."/>
            <person name="Wang X."/>
            <person name="Wei L."/>
            <person name="Li C."/>
            <person name="Ma Q."/>
            <person name="Ju M."/>
            <person name="Zhao R."/>
            <person name="Li G."/>
            <person name="Mu C."/>
            <person name="Tian Q."/>
            <person name="Mei H."/>
            <person name="Zhang T."/>
            <person name="Gao T."/>
            <person name="Zhang H."/>
        </authorList>
    </citation>
    <scope>NUCLEOTIDE SEQUENCE</scope>
    <source>
        <strain evidence="5">G02</strain>
    </source>
</reference>
<feature type="domain" description="Cystatin" evidence="4">
    <location>
        <begin position="15"/>
        <end position="68"/>
    </location>
</feature>
<dbReference type="Gene3D" id="3.10.450.10">
    <property type="match status" value="1"/>
</dbReference>
<keyword evidence="2 3" id="KW-0789">Thiol protease inhibitor</keyword>
<keyword evidence="1 3" id="KW-0646">Protease inhibitor</keyword>
<reference evidence="5" key="1">
    <citation type="submission" date="2020-06" db="EMBL/GenBank/DDBJ databases">
        <authorList>
            <person name="Li T."/>
            <person name="Hu X."/>
            <person name="Zhang T."/>
            <person name="Song X."/>
            <person name="Zhang H."/>
            <person name="Dai N."/>
            <person name="Sheng W."/>
            <person name="Hou X."/>
            <person name="Wei L."/>
        </authorList>
    </citation>
    <scope>NUCLEOTIDE SEQUENCE</scope>
    <source>
        <strain evidence="5">G02</strain>
        <tissue evidence="5">Leaf</tissue>
    </source>
</reference>
<evidence type="ECO:0000256" key="1">
    <source>
        <dbReference type="ARBA" id="ARBA00022690"/>
    </source>
</evidence>
<dbReference type="PANTHER" id="PTHR11413">
    <property type="entry name" value="CYSTATIN FAMILY MEMBER"/>
    <property type="match status" value="1"/>
</dbReference>
<evidence type="ECO:0000256" key="3">
    <source>
        <dbReference type="RuleBase" id="RU362130"/>
    </source>
</evidence>
<gene>
    <name evidence="5" type="ORF">Sradi_0421600</name>
</gene>
<dbReference type="SUPFAM" id="SSF54403">
    <property type="entry name" value="Cystatin/monellin"/>
    <property type="match status" value="1"/>
</dbReference>
<proteinExistence type="inferred from homology"/>
<dbReference type="InterPro" id="IPR027214">
    <property type="entry name" value="Cystatin"/>
</dbReference>
<dbReference type="InterPro" id="IPR000010">
    <property type="entry name" value="Cystatin_dom"/>
</dbReference>
<name>A0AAW2W6B8_SESRA</name>
<dbReference type="AlphaFoldDB" id="A0AAW2W6B8"/>
<sequence length="148" mass="16257">MVKPGGPIPVERTLLAFKKVLSAERQLVKGYNYYLTLEAANELEKVHLYEATVFVSGENNFKELTEFKIFKPAPGGPIPIEVTPKLALEIQLVLIGVECIGAGGGWVQLLSSVGSCGWRKNNVYEAKVYVSFKDVKELEDFKLVGPAA</sequence>
<evidence type="ECO:0000256" key="2">
    <source>
        <dbReference type="ARBA" id="ARBA00022704"/>
    </source>
</evidence>
<comment type="similarity">
    <text evidence="3">Belongs to the cystatin family. Phytocystatin subfamily.</text>
</comment>
<dbReference type="InterPro" id="IPR046350">
    <property type="entry name" value="Cystatin_sf"/>
</dbReference>